<evidence type="ECO:0000313" key="2">
    <source>
        <dbReference type="EMBL" id="NYE69056.1"/>
    </source>
</evidence>
<dbReference type="AlphaFoldDB" id="A0A7Y9I2K1"/>
<reference evidence="2 3" key="1">
    <citation type="submission" date="2020-07" db="EMBL/GenBank/DDBJ databases">
        <title>Sequencing the genomes of 1000 actinobacteria strains.</title>
        <authorList>
            <person name="Klenk H.-P."/>
        </authorList>
    </citation>
    <scope>NUCLEOTIDE SEQUENCE [LARGE SCALE GENOMIC DNA]</scope>
    <source>
        <strain evidence="2 3">DSM 22083</strain>
    </source>
</reference>
<dbReference type="InterPro" id="IPR030395">
    <property type="entry name" value="GP_PDE_dom"/>
</dbReference>
<dbReference type="PROSITE" id="PS51704">
    <property type="entry name" value="GP_PDE"/>
    <property type="match status" value="1"/>
</dbReference>
<feature type="domain" description="GP-PDE" evidence="1">
    <location>
        <begin position="12"/>
        <end position="255"/>
    </location>
</feature>
<dbReference type="PANTHER" id="PTHR46211:SF14">
    <property type="entry name" value="GLYCEROPHOSPHODIESTER PHOSPHODIESTERASE"/>
    <property type="match status" value="1"/>
</dbReference>
<gene>
    <name evidence="2" type="ORF">BKA15_000385</name>
</gene>
<dbReference type="RefSeq" id="WP_179747838.1">
    <property type="nucleotide sequence ID" value="NZ_JACCBU010000001.1"/>
</dbReference>
<dbReference type="GO" id="GO:0006629">
    <property type="term" value="P:lipid metabolic process"/>
    <property type="evidence" value="ECO:0007669"/>
    <property type="project" value="InterPro"/>
</dbReference>
<evidence type="ECO:0000259" key="1">
    <source>
        <dbReference type="PROSITE" id="PS51704"/>
    </source>
</evidence>
<name>A0A7Y9I2K1_9ACTN</name>
<accession>A0A7Y9I2K1</accession>
<dbReference type="Gene3D" id="3.20.20.190">
    <property type="entry name" value="Phosphatidylinositol (PI) phosphodiesterase"/>
    <property type="match status" value="1"/>
</dbReference>
<dbReference type="Proteomes" id="UP000569914">
    <property type="component" value="Unassembled WGS sequence"/>
</dbReference>
<keyword evidence="3" id="KW-1185">Reference proteome</keyword>
<protein>
    <submittedName>
        <fullName evidence="2">Glycerophosphoryl diester phosphodiesterase</fullName>
    </submittedName>
</protein>
<dbReference type="Pfam" id="PF03009">
    <property type="entry name" value="GDPD"/>
    <property type="match status" value="1"/>
</dbReference>
<proteinExistence type="predicted"/>
<dbReference type="InterPro" id="IPR017946">
    <property type="entry name" value="PLC-like_Pdiesterase_TIM-brl"/>
</dbReference>
<dbReference type="SUPFAM" id="SSF51695">
    <property type="entry name" value="PLC-like phosphodiesterases"/>
    <property type="match status" value="1"/>
</dbReference>
<organism evidence="2 3">
    <name type="scientific">Microlunatus parietis</name>
    <dbReference type="NCBI Taxonomy" id="682979"/>
    <lineage>
        <taxon>Bacteria</taxon>
        <taxon>Bacillati</taxon>
        <taxon>Actinomycetota</taxon>
        <taxon>Actinomycetes</taxon>
        <taxon>Propionibacteriales</taxon>
        <taxon>Propionibacteriaceae</taxon>
        <taxon>Microlunatus</taxon>
    </lineage>
</organism>
<dbReference type="PANTHER" id="PTHR46211">
    <property type="entry name" value="GLYCEROPHOSPHORYL DIESTER PHOSPHODIESTERASE"/>
    <property type="match status" value="1"/>
</dbReference>
<evidence type="ECO:0000313" key="3">
    <source>
        <dbReference type="Proteomes" id="UP000569914"/>
    </source>
</evidence>
<dbReference type="EMBL" id="JACCBU010000001">
    <property type="protein sequence ID" value="NYE69056.1"/>
    <property type="molecule type" value="Genomic_DNA"/>
</dbReference>
<comment type="caution">
    <text evidence="2">The sequence shown here is derived from an EMBL/GenBank/DDBJ whole genome shotgun (WGS) entry which is preliminary data.</text>
</comment>
<dbReference type="GO" id="GO:0008081">
    <property type="term" value="F:phosphoric diester hydrolase activity"/>
    <property type="evidence" value="ECO:0007669"/>
    <property type="project" value="InterPro"/>
</dbReference>
<sequence length="264" mass="28892">MTDISEFIARQPFVVAHRCGGGRWPEFSVRGVRGSVDLGVRALEVSVYTAATGEWVCSHDRSTVRATGVDLDIPTTPWAELRRLRSRADHTSDPGQDPTPLLLLTDLIEACPPNQLLFLDHKETSGGRGETDQEAVGREQRLLDFLDSIPGLAERVVWKVFAPAEESRRRAAERGYPSWGIHYSATLDQHIRDAKRFDLLGLEWDAPEPAWRAITALGRPVIGHIVASRQQGEVALGRGAAGLMASTPADFADLLPASGRGVSR</sequence>